<dbReference type="AlphaFoldDB" id="A0AAJ6ZUA5"/>
<dbReference type="InterPro" id="IPR055142">
    <property type="entry name" value="ZER1-like_C"/>
</dbReference>
<dbReference type="PANTHER" id="PTHR12904:SF23">
    <property type="entry name" value="PROTEIN ZER-1 HOMOLOG"/>
    <property type="match status" value="1"/>
</dbReference>
<dbReference type="InterPro" id="IPR056845">
    <property type="entry name" value="LRR_Zer-1"/>
</dbReference>
<keyword evidence="3" id="KW-0677">Repeat</keyword>
<dbReference type="KEGG" id="pxu:106126319"/>
<dbReference type="InterPro" id="IPR051341">
    <property type="entry name" value="Zyg-11_UBL_adapter"/>
</dbReference>
<dbReference type="InterPro" id="IPR016024">
    <property type="entry name" value="ARM-type_fold"/>
</dbReference>
<dbReference type="Gene3D" id="1.25.10.10">
    <property type="entry name" value="Leucine-rich Repeat Variant"/>
    <property type="match status" value="1"/>
</dbReference>
<evidence type="ECO:0000259" key="8">
    <source>
        <dbReference type="Pfam" id="PF25013"/>
    </source>
</evidence>
<dbReference type="InterPro" id="IPR032675">
    <property type="entry name" value="LRR_dom_sf"/>
</dbReference>
<proteinExistence type="inferred from homology"/>
<name>A0AAJ6ZUA5_PAPXU</name>
<keyword evidence="2" id="KW-0433">Leucine-rich repeat</keyword>
<dbReference type="GeneID" id="106126319"/>
<evidence type="ECO:0000256" key="2">
    <source>
        <dbReference type="ARBA" id="ARBA00022614"/>
    </source>
</evidence>
<evidence type="ECO:0000256" key="5">
    <source>
        <dbReference type="ARBA" id="ARBA00067612"/>
    </source>
</evidence>
<evidence type="ECO:0000259" key="7">
    <source>
        <dbReference type="Pfam" id="PF22964"/>
    </source>
</evidence>
<dbReference type="SUPFAM" id="SSF52047">
    <property type="entry name" value="RNI-like"/>
    <property type="match status" value="1"/>
</dbReference>
<evidence type="ECO:0000313" key="9">
    <source>
        <dbReference type="RefSeq" id="XP_013179362.1"/>
    </source>
</evidence>
<sequence length="766" mass="86209">MATKPEKLPVTDTNTDSLLEICIETIARNLDAISITDPVTLLRRLKNDIILPVELCEKFIDIFQRKHIIDDKVANIFRDTERTKINNLKLRNSAVTVDGLACFMVHKPKTVELTHCVDLTQVAINVINEHSENLVSLKFGPLSYTISQNKLYQKEYILSIPQLKKLSIQCRKATVFPILLTQPLYCLRHLELSELTQSNYLTALQGLETLESLVLYNVRIETGLVEWICTLHSLKHLDLSQSNERLGVFPNPNLTLSRMMHCLPHLMSLDISGTNLAGTGAAPPPDEEVGEPEVPAVPVRCDIPGLVSRVNKPLHFLGLYGTHNGACRWHDIPAKVITGDTNEEQILTSAKVYMGRTAMLAHVLNDLYYLFRYDQCESVQRSLAIVLEAMKRHIPEKHIQISGSATLFYIVKGKEKDKLGKKLKHDILKALLDAMEEHRKDETVMRNGCITICQFKIPSDVLCEYERLVQMLLSCVPYQSQEGFVQRVSIYLLNSLACQVDGNRKLFLGRSGLIEKMMRLISTRLDCGVCDDVLEVAWSTLWNVTDETPANSSRFLECLGMELFITCLAVNAFPLKEELLRNMMGLLGNVAEVAELRPQLVDSNFLVLFYNLLDSSSDGIEVSYNAAGVLAHIASDGEEAWVVSNPPRSAVLARLAMAVQTWNLHDERNINYRSFKPILGLLSVYHTPQCQHWAVWALANLTTVYPQKYCKLVIAEDGIALLKDILKDPRPYTVIKDLANMVIDNCARYAAQDSNNPVPDPVSYDN</sequence>
<comment type="similarity">
    <text evidence="1">Belongs to the zyg-11 family.</text>
</comment>
<feature type="domain" description="Zer-1-like leucine-rich repeats region" evidence="8">
    <location>
        <begin position="180"/>
        <end position="322"/>
    </location>
</feature>
<evidence type="ECO:0000256" key="4">
    <source>
        <dbReference type="ARBA" id="ARBA00022786"/>
    </source>
</evidence>
<dbReference type="SUPFAM" id="SSF48371">
    <property type="entry name" value="ARM repeat"/>
    <property type="match status" value="1"/>
</dbReference>
<reference evidence="9" key="1">
    <citation type="submission" date="2025-08" db="UniProtKB">
        <authorList>
            <consortium name="RefSeq"/>
        </authorList>
    </citation>
    <scope>IDENTIFICATION</scope>
</reference>
<keyword evidence="4" id="KW-0833">Ubl conjugation pathway</keyword>
<dbReference type="Gene3D" id="3.80.10.10">
    <property type="entry name" value="Ribonuclease Inhibitor"/>
    <property type="match status" value="1"/>
</dbReference>
<dbReference type="RefSeq" id="XP_013179362.1">
    <property type="nucleotide sequence ID" value="XM_013323908.1"/>
</dbReference>
<dbReference type="Proteomes" id="UP000694872">
    <property type="component" value="Unplaced"/>
</dbReference>
<accession>A0AAJ6ZUA5</accession>
<evidence type="ECO:0000256" key="6">
    <source>
        <dbReference type="ARBA" id="ARBA00081214"/>
    </source>
</evidence>
<organism evidence="9">
    <name type="scientific">Papilio xuthus</name>
    <name type="common">Asian swallowtail butterfly</name>
    <dbReference type="NCBI Taxonomy" id="66420"/>
    <lineage>
        <taxon>Eukaryota</taxon>
        <taxon>Metazoa</taxon>
        <taxon>Ecdysozoa</taxon>
        <taxon>Arthropoda</taxon>
        <taxon>Hexapoda</taxon>
        <taxon>Insecta</taxon>
        <taxon>Pterygota</taxon>
        <taxon>Neoptera</taxon>
        <taxon>Endopterygota</taxon>
        <taxon>Lepidoptera</taxon>
        <taxon>Glossata</taxon>
        <taxon>Ditrysia</taxon>
        <taxon>Papilionoidea</taxon>
        <taxon>Papilionidae</taxon>
        <taxon>Papilioninae</taxon>
        <taxon>Papilio</taxon>
    </lineage>
</organism>
<dbReference type="Pfam" id="PF22964">
    <property type="entry name" value="ZER1-like_2nd"/>
    <property type="match status" value="1"/>
</dbReference>
<evidence type="ECO:0000256" key="3">
    <source>
        <dbReference type="ARBA" id="ARBA00022737"/>
    </source>
</evidence>
<dbReference type="InterPro" id="IPR011989">
    <property type="entry name" value="ARM-like"/>
</dbReference>
<dbReference type="PANTHER" id="PTHR12904">
    <property type="match status" value="1"/>
</dbReference>
<gene>
    <name evidence="9" type="primary">LOC106126319</name>
</gene>
<protein>
    <recommendedName>
        <fullName evidence="5">Protein zer-1 homolog</fullName>
    </recommendedName>
    <alternativeName>
        <fullName evidence="6">Zyg-11 homolog B-like protein</fullName>
    </alternativeName>
</protein>
<dbReference type="GO" id="GO:0031462">
    <property type="term" value="C:Cul2-RING ubiquitin ligase complex"/>
    <property type="evidence" value="ECO:0007669"/>
    <property type="project" value="TreeGrafter"/>
</dbReference>
<dbReference type="Pfam" id="PF25013">
    <property type="entry name" value="LRR_Zer-1"/>
    <property type="match status" value="1"/>
</dbReference>
<feature type="domain" description="Protein zer-1 homolog-like C-terminal" evidence="7">
    <location>
        <begin position="389"/>
        <end position="747"/>
    </location>
</feature>
<evidence type="ECO:0000256" key="1">
    <source>
        <dbReference type="ARBA" id="ARBA00009420"/>
    </source>
</evidence>
<dbReference type="FunFam" id="1.25.10.10:FF:000111">
    <property type="entry name" value="Protein zer-1 homolog"/>
    <property type="match status" value="1"/>
</dbReference>